<comment type="caution">
    <text evidence="5">The sequence shown here is derived from an EMBL/GenBank/DDBJ whole genome shotgun (WGS) entry which is preliminary data.</text>
</comment>
<evidence type="ECO:0000256" key="2">
    <source>
        <dbReference type="ARBA" id="ARBA00023002"/>
    </source>
</evidence>
<keyword evidence="3" id="KW-0812">Transmembrane</keyword>
<dbReference type="Proteomes" id="UP000717328">
    <property type="component" value="Unassembled WGS sequence"/>
</dbReference>
<proteinExistence type="inferred from homology"/>
<accession>A0A9P7K5P9</accession>
<evidence type="ECO:0000259" key="4">
    <source>
        <dbReference type="Pfam" id="PF01073"/>
    </source>
</evidence>
<keyword evidence="3" id="KW-0472">Membrane</keyword>
<keyword evidence="2" id="KW-0560">Oxidoreductase</keyword>
<evidence type="ECO:0000313" key="5">
    <source>
        <dbReference type="EMBL" id="KAG5637125.1"/>
    </source>
</evidence>
<feature type="domain" description="3-beta hydroxysteroid dehydrogenase/isomerase" evidence="4">
    <location>
        <begin position="77"/>
        <end position="370"/>
    </location>
</feature>
<dbReference type="Pfam" id="PF01073">
    <property type="entry name" value="3Beta_HSD"/>
    <property type="match status" value="1"/>
</dbReference>
<dbReference type="PANTHER" id="PTHR43245">
    <property type="entry name" value="BIFUNCTIONAL POLYMYXIN RESISTANCE PROTEIN ARNA"/>
    <property type="match status" value="1"/>
</dbReference>
<dbReference type="Gene3D" id="3.40.50.720">
    <property type="entry name" value="NAD(P)-binding Rossmann-like Domain"/>
    <property type="match status" value="1"/>
</dbReference>
<dbReference type="InterPro" id="IPR050177">
    <property type="entry name" value="Lipid_A_modif_metabolic_enz"/>
</dbReference>
<dbReference type="InterPro" id="IPR036291">
    <property type="entry name" value="NAD(P)-bd_dom_sf"/>
</dbReference>
<name>A0A9P7K5P9_9AGAR</name>
<reference evidence="5" key="2">
    <citation type="submission" date="2021-10" db="EMBL/GenBank/DDBJ databases">
        <title>Phylogenomics reveals ancestral predisposition of the termite-cultivated fungus Termitomyces towards a domesticated lifestyle.</title>
        <authorList>
            <person name="Auxier B."/>
            <person name="Grum-Grzhimaylo A."/>
            <person name="Cardenas M.E."/>
            <person name="Lodge J.D."/>
            <person name="Laessoe T."/>
            <person name="Pedersen O."/>
            <person name="Smith M.E."/>
            <person name="Kuyper T.W."/>
            <person name="Franco-Molano E.A."/>
            <person name="Baroni T.J."/>
            <person name="Aanen D.K."/>
        </authorList>
    </citation>
    <scope>NUCLEOTIDE SEQUENCE</scope>
    <source>
        <strain evidence="5">D49</strain>
    </source>
</reference>
<keyword evidence="3" id="KW-1133">Transmembrane helix</keyword>
<evidence type="ECO:0000313" key="6">
    <source>
        <dbReference type="Proteomes" id="UP000717328"/>
    </source>
</evidence>
<evidence type="ECO:0000256" key="1">
    <source>
        <dbReference type="ARBA" id="ARBA00009219"/>
    </source>
</evidence>
<organism evidence="5 6">
    <name type="scientific">Sphagnurus paluster</name>
    <dbReference type="NCBI Taxonomy" id="117069"/>
    <lineage>
        <taxon>Eukaryota</taxon>
        <taxon>Fungi</taxon>
        <taxon>Dikarya</taxon>
        <taxon>Basidiomycota</taxon>
        <taxon>Agaricomycotina</taxon>
        <taxon>Agaricomycetes</taxon>
        <taxon>Agaricomycetidae</taxon>
        <taxon>Agaricales</taxon>
        <taxon>Tricholomatineae</taxon>
        <taxon>Lyophyllaceae</taxon>
        <taxon>Sphagnurus</taxon>
    </lineage>
</organism>
<evidence type="ECO:0000256" key="3">
    <source>
        <dbReference type="SAM" id="Phobius"/>
    </source>
</evidence>
<dbReference type="InterPro" id="IPR002225">
    <property type="entry name" value="3Beta_OHSteriod_DH/Estase"/>
</dbReference>
<feature type="transmembrane region" description="Helical" evidence="3">
    <location>
        <begin position="6"/>
        <end position="24"/>
    </location>
</feature>
<gene>
    <name evidence="5" type="ORF">H0H81_005718</name>
</gene>
<dbReference type="GO" id="GO:0006694">
    <property type="term" value="P:steroid biosynthetic process"/>
    <property type="evidence" value="ECO:0007669"/>
    <property type="project" value="InterPro"/>
</dbReference>
<dbReference type="AlphaFoldDB" id="A0A9P7K5P9"/>
<dbReference type="PANTHER" id="PTHR43245:SF51">
    <property type="entry name" value="SHORT CHAIN DEHYDROGENASE_REDUCTASE FAMILY 42E, MEMBER 2"/>
    <property type="match status" value="1"/>
</dbReference>
<dbReference type="GO" id="GO:0016616">
    <property type="term" value="F:oxidoreductase activity, acting on the CH-OH group of donors, NAD or NADP as acceptor"/>
    <property type="evidence" value="ECO:0007669"/>
    <property type="project" value="InterPro"/>
</dbReference>
<dbReference type="SUPFAM" id="SSF51735">
    <property type="entry name" value="NAD(P)-binding Rossmann-fold domains"/>
    <property type="match status" value="1"/>
</dbReference>
<sequence length="507" mass="55644">MHGLLALSGFTLLFLAFLVFYGWLNNLKITHIPKAAVALSPKRLTPESVRKLASQLAKSPPISIKEQLPPKTGRRYIIVGGGGFLGGWIVSSLLERGEDPKYIRILDIRPPVRDDIILAQSRGVEFIEVNVSDADAVEKAFNAPWPSAISKAALPELTVFHTAANIRFYERHETFLPRSEKVNVTGTENVLRSARSAGASILIYTSSGSVALRRSRLLLWPWELSPPHFLQVVNDDETILPKRHEEFFSNYAVTKLRAERLVRAADKTQSSGGAHGVLRTGCVRPGNGVFGPRGDMLCGAYLIRQTNPSWIANSMQSFCYVENCALAHLCYEARLSETLLGSKNPDIGGQAFMIADPGPVPTYGDVYTTLETLSDGECTFPSVPPTLMLVLAIVMEWYYLGRHLLLVAGYTFAKLLPPIEGDLVNLQPSLFALTSVHLIFDDSRARLPPEKGGLGYRGAWTTFEGLYKTVEEHRSGVGQSGRRSDLAGVSLGFGRGKAKRAVNRANP</sequence>
<dbReference type="OrthoDB" id="10058185at2759"/>
<dbReference type="EMBL" id="JABCKI010005859">
    <property type="protein sequence ID" value="KAG5637125.1"/>
    <property type="molecule type" value="Genomic_DNA"/>
</dbReference>
<protein>
    <recommendedName>
        <fullName evidence="4">3-beta hydroxysteroid dehydrogenase/isomerase domain-containing protein</fullName>
    </recommendedName>
</protein>
<comment type="similarity">
    <text evidence="1">Belongs to the 3-beta-HSD family.</text>
</comment>
<feature type="transmembrane region" description="Helical" evidence="3">
    <location>
        <begin position="76"/>
        <end position="94"/>
    </location>
</feature>
<keyword evidence="6" id="KW-1185">Reference proteome</keyword>
<reference evidence="5" key="1">
    <citation type="submission" date="2021-02" db="EMBL/GenBank/DDBJ databases">
        <authorList>
            <person name="Nieuwenhuis M."/>
            <person name="Van De Peppel L.J.J."/>
        </authorList>
    </citation>
    <scope>NUCLEOTIDE SEQUENCE</scope>
    <source>
        <strain evidence="5">D49</strain>
    </source>
</reference>